<dbReference type="EMBL" id="JBHRSB010000004">
    <property type="protein sequence ID" value="MFC3001104.1"/>
    <property type="molecule type" value="Genomic_DNA"/>
</dbReference>
<reference evidence="3" key="1">
    <citation type="journal article" date="2019" name="Int. J. Syst. Evol. Microbiol.">
        <title>The Global Catalogue of Microorganisms (GCM) 10K type strain sequencing project: providing services to taxonomists for standard genome sequencing and annotation.</title>
        <authorList>
            <consortium name="The Broad Institute Genomics Platform"/>
            <consortium name="The Broad Institute Genome Sequencing Center for Infectious Disease"/>
            <person name="Wu L."/>
            <person name="Ma J."/>
        </authorList>
    </citation>
    <scope>NUCLEOTIDE SEQUENCE [LARGE SCALE GENOMIC DNA]</scope>
    <source>
        <strain evidence="3">CGMCC 1.16855</strain>
    </source>
</reference>
<evidence type="ECO:0000313" key="2">
    <source>
        <dbReference type="EMBL" id="MFC3001104.1"/>
    </source>
</evidence>
<accession>A0ABV7BWM7</accession>
<name>A0ABV7BWM7_9PROT</name>
<sequence>MKRTGRGKASSKPPASPLPRETLEAAMQRVAVDYAEFVASWPRGEAPPDPKAFAAHQAAARAALAHMAELAAMTSGEATKPGEAAPDEDQLLAAMRAQMAKEAEA</sequence>
<dbReference type="Proteomes" id="UP001595420">
    <property type="component" value="Unassembled WGS sequence"/>
</dbReference>
<protein>
    <submittedName>
        <fullName evidence="2">Uncharacterized protein</fullName>
    </submittedName>
</protein>
<feature type="region of interest" description="Disordered" evidence="1">
    <location>
        <begin position="1"/>
        <end position="21"/>
    </location>
</feature>
<evidence type="ECO:0000313" key="3">
    <source>
        <dbReference type="Proteomes" id="UP001595420"/>
    </source>
</evidence>
<evidence type="ECO:0000256" key="1">
    <source>
        <dbReference type="SAM" id="MobiDB-lite"/>
    </source>
</evidence>
<keyword evidence="3" id="KW-1185">Reference proteome</keyword>
<proteinExistence type="predicted"/>
<organism evidence="2 3">
    <name type="scientific">Falsiroseomonas tokyonensis</name>
    <dbReference type="NCBI Taxonomy" id="430521"/>
    <lineage>
        <taxon>Bacteria</taxon>
        <taxon>Pseudomonadati</taxon>
        <taxon>Pseudomonadota</taxon>
        <taxon>Alphaproteobacteria</taxon>
        <taxon>Acetobacterales</taxon>
        <taxon>Roseomonadaceae</taxon>
        <taxon>Falsiroseomonas</taxon>
    </lineage>
</organism>
<gene>
    <name evidence="2" type="ORF">ACFOD3_14460</name>
</gene>
<comment type="caution">
    <text evidence="2">The sequence shown here is derived from an EMBL/GenBank/DDBJ whole genome shotgun (WGS) entry which is preliminary data.</text>
</comment>
<dbReference type="RefSeq" id="WP_216837194.1">
    <property type="nucleotide sequence ID" value="NZ_JAFNJS010000004.1"/>
</dbReference>